<dbReference type="PROSITE" id="PS50867">
    <property type="entry name" value="PRE_SET"/>
    <property type="match status" value="1"/>
</dbReference>
<dbReference type="GO" id="GO:0008270">
    <property type="term" value="F:zinc ion binding"/>
    <property type="evidence" value="ECO:0007669"/>
    <property type="project" value="InterPro"/>
</dbReference>
<sequence length="426" mass="47002">MIVPRSGESSDCFNWFVEKLLKGEEAKSTKESGKIGRIDLEAAAVLKRCNEYVNSGEAVLGNVPGVEVGDEFYYRVELSIVGLHCPYQGGIDSVVKNGLRLATSIVASGGYPDDIDSSDVLIYSGAGGKPAGKKEAEDQKLERGNLALKNSIDMQTPVRVIHGFKEHKGGDSSDGRIKMVSTFTYAGLYLVEKYWSEKVPHGVSVFKFQLRRMPGLPELALNVVNKTKRLKVRKGLCVRDISQGKEKIPTCAVNTIDDERPPPFQYITKIIYPPWYANTRPMGCDCSGGCSDSAKCACAMKNGGEIPFNFNGAIVQAKPLIYECRPNCKCLPPCHNRVSQHGIKIQLEIFKTLSRGWGVRSLSSIPSGSFICESVGELLQDKEAEQRSNDDYLFDIRGLLLSQPYNFSSKNNKLDNKKTQILLKVI</sequence>
<dbReference type="InterPro" id="IPR036987">
    <property type="entry name" value="SRA-YDG_sf"/>
</dbReference>
<name>A0A6P5FLW4_ANACO</name>
<dbReference type="PANTHER" id="PTHR45660">
    <property type="entry name" value="HISTONE-LYSINE N-METHYLTRANSFERASE SETMAR"/>
    <property type="match status" value="1"/>
</dbReference>
<reference evidence="7" key="2">
    <citation type="submission" date="2025-08" db="UniProtKB">
        <authorList>
            <consortium name="RefSeq"/>
        </authorList>
    </citation>
    <scope>IDENTIFICATION</scope>
    <source>
        <tissue evidence="7">Leaf</tissue>
    </source>
</reference>
<evidence type="ECO:0000256" key="3">
    <source>
        <dbReference type="PROSITE-ProRule" id="PRU00358"/>
    </source>
</evidence>
<dbReference type="PANTHER" id="PTHR45660:SF46">
    <property type="entry name" value="HISTONE-LYSINE N-METHYLTRANSFERASE, H3 LYSINE-9 SPECIFIC SUVH6"/>
    <property type="match status" value="1"/>
</dbReference>
<comment type="subcellular location">
    <subcellularLocation>
        <location evidence="1">Chromosome</location>
    </subcellularLocation>
    <subcellularLocation>
        <location evidence="3">Nucleus</location>
    </subcellularLocation>
</comment>
<feature type="domain" description="Pre-SET" evidence="4">
    <location>
        <begin position="282"/>
        <end position="342"/>
    </location>
</feature>
<dbReference type="InterPro" id="IPR046341">
    <property type="entry name" value="SET_dom_sf"/>
</dbReference>
<evidence type="ECO:0000259" key="5">
    <source>
        <dbReference type="PROSITE" id="PS51015"/>
    </source>
</evidence>
<dbReference type="Proteomes" id="UP000515123">
    <property type="component" value="Linkage group 1"/>
</dbReference>
<dbReference type="SMART" id="SM00468">
    <property type="entry name" value="PreSET"/>
    <property type="match status" value="1"/>
</dbReference>
<dbReference type="SUPFAM" id="SSF82199">
    <property type="entry name" value="SET domain"/>
    <property type="match status" value="1"/>
</dbReference>
<dbReference type="InterPro" id="IPR015947">
    <property type="entry name" value="PUA-like_sf"/>
</dbReference>
<dbReference type="InterPro" id="IPR003105">
    <property type="entry name" value="SRA_YDG"/>
</dbReference>
<dbReference type="OrthoDB" id="5792673at2759"/>
<dbReference type="Pfam" id="PF05033">
    <property type="entry name" value="Pre-SET"/>
    <property type="match status" value="1"/>
</dbReference>
<gene>
    <name evidence="7" type="primary">LOC109716330</name>
</gene>
<evidence type="ECO:0000313" key="7">
    <source>
        <dbReference type="RefSeq" id="XP_020097296.1"/>
    </source>
</evidence>
<dbReference type="GO" id="GO:0003690">
    <property type="term" value="F:double-stranded DNA binding"/>
    <property type="evidence" value="ECO:0007669"/>
    <property type="project" value="TreeGrafter"/>
</dbReference>
<dbReference type="GeneID" id="109716330"/>
<accession>A0A6P5FLW4</accession>
<evidence type="ECO:0000256" key="2">
    <source>
        <dbReference type="ARBA" id="ARBA00023242"/>
    </source>
</evidence>
<keyword evidence="6" id="KW-1185">Reference proteome</keyword>
<dbReference type="GO" id="GO:0005634">
    <property type="term" value="C:nucleus"/>
    <property type="evidence" value="ECO:0007669"/>
    <property type="project" value="UniProtKB-SubCell"/>
</dbReference>
<dbReference type="SMART" id="SM00466">
    <property type="entry name" value="SRA"/>
    <property type="match status" value="1"/>
</dbReference>
<evidence type="ECO:0000256" key="1">
    <source>
        <dbReference type="ARBA" id="ARBA00004286"/>
    </source>
</evidence>
<dbReference type="Pfam" id="PF02182">
    <property type="entry name" value="SAD_SRA"/>
    <property type="match status" value="1"/>
</dbReference>
<dbReference type="GO" id="GO:0042054">
    <property type="term" value="F:histone methyltransferase activity"/>
    <property type="evidence" value="ECO:0007669"/>
    <property type="project" value="InterPro"/>
</dbReference>
<dbReference type="GO" id="GO:0005694">
    <property type="term" value="C:chromosome"/>
    <property type="evidence" value="ECO:0007669"/>
    <property type="project" value="UniProtKB-SubCell"/>
</dbReference>
<dbReference type="Gene3D" id="2.170.270.10">
    <property type="entry name" value="SET domain"/>
    <property type="match status" value="1"/>
</dbReference>
<dbReference type="AlphaFoldDB" id="A0A6P5FLW4"/>
<evidence type="ECO:0000259" key="4">
    <source>
        <dbReference type="PROSITE" id="PS50867"/>
    </source>
</evidence>
<dbReference type="RefSeq" id="XP_020097296.1">
    <property type="nucleotide sequence ID" value="XM_020241707.1"/>
</dbReference>
<reference evidence="6" key="1">
    <citation type="journal article" date="2015" name="Nat. Genet.">
        <title>The pineapple genome and the evolution of CAM photosynthesis.</title>
        <authorList>
            <person name="Ming R."/>
            <person name="VanBuren R."/>
            <person name="Wai C.M."/>
            <person name="Tang H."/>
            <person name="Schatz M.C."/>
            <person name="Bowers J.E."/>
            <person name="Lyons E."/>
            <person name="Wang M.L."/>
            <person name="Chen J."/>
            <person name="Biggers E."/>
            <person name="Zhang J."/>
            <person name="Huang L."/>
            <person name="Zhang L."/>
            <person name="Miao W."/>
            <person name="Zhang J."/>
            <person name="Ye Z."/>
            <person name="Miao C."/>
            <person name="Lin Z."/>
            <person name="Wang H."/>
            <person name="Zhou H."/>
            <person name="Yim W.C."/>
            <person name="Priest H.D."/>
            <person name="Zheng C."/>
            <person name="Woodhouse M."/>
            <person name="Edger P.P."/>
            <person name="Guyot R."/>
            <person name="Guo H.B."/>
            <person name="Guo H."/>
            <person name="Zheng G."/>
            <person name="Singh R."/>
            <person name="Sharma A."/>
            <person name="Min X."/>
            <person name="Zheng Y."/>
            <person name="Lee H."/>
            <person name="Gurtowski J."/>
            <person name="Sedlazeck F.J."/>
            <person name="Harkess A."/>
            <person name="McKain M.R."/>
            <person name="Liao Z."/>
            <person name="Fang J."/>
            <person name="Liu J."/>
            <person name="Zhang X."/>
            <person name="Zhang Q."/>
            <person name="Hu W."/>
            <person name="Qin Y."/>
            <person name="Wang K."/>
            <person name="Chen L.Y."/>
            <person name="Shirley N."/>
            <person name="Lin Y.R."/>
            <person name="Liu L.Y."/>
            <person name="Hernandez A.G."/>
            <person name="Wright C.L."/>
            <person name="Bulone V."/>
            <person name="Tuskan G.A."/>
            <person name="Heath K."/>
            <person name="Zee F."/>
            <person name="Moore P.H."/>
            <person name="Sunkar R."/>
            <person name="Leebens-Mack J.H."/>
            <person name="Mockler T."/>
            <person name="Bennetzen J.L."/>
            <person name="Freeling M."/>
            <person name="Sankoff D."/>
            <person name="Paterson A.H."/>
            <person name="Zhu X."/>
            <person name="Yang X."/>
            <person name="Smith J.A."/>
            <person name="Cushman J.C."/>
            <person name="Paull R.E."/>
            <person name="Yu Q."/>
        </authorList>
    </citation>
    <scope>NUCLEOTIDE SEQUENCE [LARGE SCALE GENOMIC DNA]</scope>
    <source>
        <strain evidence="6">cv. F153</strain>
    </source>
</reference>
<dbReference type="SUPFAM" id="SSF88697">
    <property type="entry name" value="PUA domain-like"/>
    <property type="match status" value="1"/>
</dbReference>
<feature type="domain" description="YDG" evidence="5">
    <location>
        <begin position="61"/>
        <end position="212"/>
    </location>
</feature>
<organism evidence="6 7">
    <name type="scientific">Ananas comosus</name>
    <name type="common">Pineapple</name>
    <name type="synonym">Ananas ananas</name>
    <dbReference type="NCBI Taxonomy" id="4615"/>
    <lineage>
        <taxon>Eukaryota</taxon>
        <taxon>Viridiplantae</taxon>
        <taxon>Streptophyta</taxon>
        <taxon>Embryophyta</taxon>
        <taxon>Tracheophyta</taxon>
        <taxon>Spermatophyta</taxon>
        <taxon>Magnoliopsida</taxon>
        <taxon>Liliopsida</taxon>
        <taxon>Poales</taxon>
        <taxon>Bromeliaceae</taxon>
        <taxon>Bromelioideae</taxon>
        <taxon>Ananas</taxon>
    </lineage>
</organism>
<proteinExistence type="predicted"/>
<dbReference type="PROSITE" id="PS51015">
    <property type="entry name" value="YDG"/>
    <property type="match status" value="1"/>
</dbReference>
<keyword evidence="2 3" id="KW-0539">Nucleus</keyword>
<evidence type="ECO:0000313" key="6">
    <source>
        <dbReference type="Proteomes" id="UP000515123"/>
    </source>
</evidence>
<dbReference type="Gene3D" id="2.30.280.10">
    <property type="entry name" value="SRA-YDG"/>
    <property type="match status" value="1"/>
</dbReference>
<dbReference type="InterPro" id="IPR007728">
    <property type="entry name" value="Pre-SET_dom"/>
</dbReference>
<protein>
    <submittedName>
        <fullName evidence="7">LOW QUALITY PROTEIN: histone-lysine N-methyltransferase, H3 lysine-9 specific SUVH6-like</fullName>
    </submittedName>
</protein>
<dbReference type="InterPro" id="IPR051357">
    <property type="entry name" value="H3K9_HMTase_SUVAR3-9"/>
</dbReference>